<dbReference type="RefSeq" id="WP_270454396.1">
    <property type="nucleotide sequence ID" value="NZ_JADPIE010000005.1"/>
</dbReference>
<accession>A0A931ASN2</accession>
<protein>
    <submittedName>
        <fullName evidence="1">Uncharacterized protein</fullName>
    </submittedName>
</protein>
<dbReference type="EMBL" id="JADPIE010000005">
    <property type="protein sequence ID" value="MBF8437419.1"/>
    <property type="molecule type" value="Genomic_DNA"/>
</dbReference>
<dbReference type="AlphaFoldDB" id="A0A931ASN2"/>
<evidence type="ECO:0000313" key="1">
    <source>
        <dbReference type="EMBL" id="MBF8437419.1"/>
    </source>
</evidence>
<comment type="caution">
    <text evidence="1">The sequence shown here is derived from an EMBL/GenBank/DDBJ whole genome shotgun (WGS) entry which is preliminary data.</text>
</comment>
<sequence length="212" mass="24001">MLIDKNIALAIRCSKCGLLDIHQLNIFHLSGQKKVSLRCECGHRKITLFREIDDINFSPYCLVCGKRHDLKLDYKKFWTKNIVRSLNCPRTGLNLGYYGPYYILQSKIDRQQKELELLAAGLGFDDFTDPEIMLSALDILHDFAAEGSLNCECGSKDIGIDLSKDVIHLNCFQCPGQLDISAVNLADLKFLENSTEIVLKYKSNKSPLNPSR</sequence>
<gene>
    <name evidence="1" type="ORF">I0Q91_10030</name>
</gene>
<name>A0A931ASN2_9FIRM</name>
<proteinExistence type="predicted"/>
<reference evidence="1" key="1">
    <citation type="submission" date="2020-11" db="EMBL/GenBank/DDBJ databases">
        <title>Halonatronomonas betainensis gen. nov., sp. nov. a novel haloalkaliphilic representative of the family Halanaerobiacae capable of betaine degradation.</title>
        <authorList>
            <person name="Boltyanskaya Y."/>
            <person name="Kevbrin V."/>
            <person name="Detkova E."/>
            <person name="Grouzdev D.S."/>
            <person name="Koziaeva V."/>
            <person name="Zhilina T."/>
        </authorList>
    </citation>
    <scope>NUCLEOTIDE SEQUENCE</scope>
    <source>
        <strain evidence="1">Z-7014</strain>
    </source>
</reference>
<evidence type="ECO:0000313" key="2">
    <source>
        <dbReference type="Proteomes" id="UP000621436"/>
    </source>
</evidence>
<organism evidence="1 2">
    <name type="scientific">Halonatronomonas betaini</name>
    <dbReference type="NCBI Taxonomy" id="2778430"/>
    <lineage>
        <taxon>Bacteria</taxon>
        <taxon>Bacillati</taxon>
        <taxon>Bacillota</taxon>
        <taxon>Clostridia</taxon>
        <taxon>Halanaerobiales</taxon>
        <taxon>Halarsenatibacteraceae</taxon>
        <taxon>Halonatronomonas</taxon>
    </lineage>
</organism>
<keyword evidence="2" id="KW-1185">Reference proteome</keyword>
<dbReference type="Proteomes" id="UP000621436">
    <property type="component" value="Unassembled WGS sequence"/>
</dbReference>